<dbReference type="InterPro" id="IPR009097">
    <property type="entry name" value="Cyclic_Pdiesterase"/>
</dbReference>
<dbReference type="EMBL" id="JAAYSM010000014">
    <property type="protein sequence ID" value="NLJ17319.1"/>
    <property type="molecule type" value="Genomic_DNA"/>
</dbReference>
<dbReference type="Proteomes" id="UP000541058">
    <property type="component" value="Unassembled WGS sequence"/>
</dbReference>
<keyword evidence="1" id="KW-0436">Ligase</keyword>
<proteinExistence type="predicted"/>
<dbReference type="GO" id="GO:0016874">
    <property type="term" value="F:ligase activity"/>
    <property type="evidence" value="ECO:0007669"/>
    <property type="project" value="UniProtKB-KW"/>
</dbReference>
<dbReference type="AlphaFoldDB" id="A0A7X8GZ12"/>
<gene>
    <name evidence="1" type="ORF">GX355_00495</name>
</gene>
<evidence type="ECO:0000313" key="1">
    <source>
        <dbReference type="EMBL" id="NLJ17319.1"/>
    </source>
</evidence>
<protein>
    <submittedName>
        <fullName evidence="1">2'-5' RNA ligase family protein</fullName>
    </submittedName>
</protein>
<dbReference type="Gene3D" id="3.90.1140.10">
    <property type="entry name" value="Cyclic phosphodiesterase"/>
    <property type="match status" value="1"/>
</dbReference>
<reference evidence="1 2" key="1">
    <citation type="journal article" date="2020" name="Biotechnol. Biofuels">
        <title>New insights from the biogas microbiome by comprehensive genome-resolved metagenomics of nearly 1600 species originating from multiple anaerobic digesters.</title>
        <authorList>
            <person name="Campanaro S."/>
            <person name="Treu L."/>
            <person name="Rodriguez-R L.M."/>
            <person name="Kovalovszki A."/>
            <person name="Ziels R.M."/>
            <person name="Maus I."/>
            <person name="Zhu X."/>
            <person name="Kougias P.G."/>
            <person name="Basile A."/>
            <person name="Luo G."/>
            <person name="Schluter A."/>
            <person name="Konstantinidis K.T."/>
            <person name="Angelidaki I."/>
        </authorList>
    </citation>
    <scope>NUCLEOTIDE SEQUENCE [LARGE SCALE GENOMIC DNA]</scope>
    <source>
        <strain evidence="1">AS23ysBPME_34</strain>
    </source>
</reference>
<dbReference type="SUPFAM" id="SSF55144">
    <property type="entry name" value="LigT-like"/>
    <property type="match status" value="1"/>
</dbReference>
<sequence>MQYAIELYYDKETEQKLYNLAKRVADEKLSTKFMEWKTRPHLTLACFNDVDEEKCMKQLKKFAQTHKQMPAYIGSVGMFTDSKTIFASPMMNDSMYQFQRELHECLKDFDATGWEWYCPNRWMPHCTLALTQEDGEDVFYKASDLILREFRKMSGKFVSVGLVKVTFPIEEIYTIDLEG</sequence>
<dbReference type="RefSeq" id="WP_276645637.1">
    <property type="nucleotide sequence ID" value="NZ_JAAYSM010000014.1"/>
</dbReference>
<comment type="caution">
    <text evidence="1">The sequence shown here is derived from an EMBL/GenBank/DDBJ whole genome shotgun (WGS) entry which is preliminary data.</text>
</comment>
<name>A0A7X8GZ12_9LACT</name>
<accession>A0A7X8GZ12</accession>
<dbReference type="PANTHER" id="PTHR36039:SF2">
    <property type="entry name" value="RNA LIGASE_CYCLIC NUCLEOTIDE PHOSPHODIESTERASE FAMILY PROTEIN"/>
    <property type="match status" value="1"/>
</dbReference>
<dbReference type="Pfam" id="PF13563">
    <property type="entry name" value="2_5_RNA_ligase2"/>
    <property type="match status" value="1"/>
</dbReference>
<organism evidence="1 2">
    <name type="scientific">Globicatella sulfidifaciens</name>
    <dbReference type="NCBI Taxonomy" id="136093"/>
    <lineage>
        <taxon>Bacteria</taxon>
        <taxon>Bacillati</taxon>
        <taxon>Bacillota</taxon>
        <taxon>Bacilli</taxon>
        <taxon>Lactobacillales</taxon>
        <taxon>Aerococcaceae</taxon>
        <taxon>Globicatella</taxon>
    </lineage>
</organism>
<evidence type="ECO:0000313" key="2">
    <source>
        <dbReference type="Proteomes" id="UP000541058"/>
    </source>
</evidence>
<dbReference type="PANTHER" id="PTHR36039">
    <property type="match status" value="1"/>
</dbReference>